<reference evidence="4" key="5">
    <citation type="submission" date="2015-06" db="UniProtKB">
        <authorList>
            <consortium name="EnsemblFungi"/>
        </authorList>
    </citation>
    <scope>IDENTIFICATION</scope>
    <source>
        <strain evidence="4">ATCC 64411</strain>
    </source>
</reference>
<reference evidence="4" key="4">
    <citation type="journal article" date="2015" name="G3 (Bethesda)">
        <title>Genome sequences of three phytopathogenic species of the Magnaporthaceae family of fungi.</title>
        <authorList>
            <person name="Okagaki L.H."/>
            <person name="Nunes C.C."/>
            <person name="Sailsbery J."/>
            <person name="Clay B."/>
            <person name="Brown D."/>
            <person name="John T."/>
            <person name="Oh Y."/>
            <person name="Young N."/>
            <person name="Fitzgerald M."/>
            <person name="Haas B.J."/>
            <person name="Zeng Q."/>
            <person name="Young S."/>
            <person name="Adiconis X."/>
            <person name="Fan L."/>
            <person name="Levin J.Z."/>
            <person name="Mitchell T.K."/>
            <person name="Okubara P.A."/>
            <person name="Farman M.L."/>
            <person name="Kohn L.M."/>
            <person name="Birren B."/>
            <person name="Ma L.-J."/>
            <person name="Dean R.A."/>
        </authorList>
    </citation>
    <scope>NUCLEOTIDE SEQUENCE</scope>
    <source>
        <strain evidence="4">ATCC 64411 / 73-15</strain>
    </source>
</reference>
<keyword evidence="5" id="KW-1185">Reference proteome</keyword>
<dbReference type="EMBL" id="ADBL01002664">
    <property type="status" value="NOT_ANNOTATED_CDS"/>
    <property type="molecule type" value="Genomic_DNA"/>
</dbReference>
<keyword evidence="2" id="KW-0812">Transmembrane</keyword>
<keyword evidence="2" id="KW-1133">Transmembrane helix</keyword>
<feature type="region of interest" description="Disordered" evidence="1">
    <location>
        <begin position="250"/>
        <end position="288"/>
    </location>
</feature>
<reference evidence="5" key="2">
    <citation type="submission" date="2010-05" db="EMBL/GenBank/DDBJ databases">
        <title>The genome sequence of Magnaporthe poae strain ATCC 64411.</title>
        <authorList>
            <person name="Ma L.-J."/>
            <person name="Dead R."/>
            <person name="Young S."/>
            <person name="Zeng Q."/>
            <person name="Koehrsen M."/>
            <person name="Alvarado L."/>
            <person name="Berlin A."/>
            <person name="Chapman S.B."/>
            <person name="Chen Z."/>
            <person name="Freedman E."/>
            <person name="Gellesch M."/>
            <person name="Goldberg J."/>
            <person name="Griggs A."/>
            <person name="Gujja S."/>
            <person name="Heilman E.R."/>
            <person name="Heiman D."/>
            <person name="Hepburn T."/>
            <person name="Howarth C."/>
            <person name="Jen D."/>
            <person name="Larson L."/>
            <person name="Mehta T."/>
            <person name="Neiman D."/>
            <person name="Pearson M."/>
            <person name="Roberts A."/>
            <person name="Saif S."/>
            <person name="Shea T."/>
            <person name="Shenoy N."/>
            <person name="Sisk P."/>
            <person name="Stolte C."/>
            <person name="Sykes S."/>
            <person name="Walk T."/>
            <person name="White J."/>
            <person name="Yandava C."/>
            <person name="Haas B."/>
            <person name="Nusbaum C."/>
            <person name="Birren B."/>
        </authorList>
    </citation>
    <scope>NUCLEOTIDE SEQUENCE [LARGE SCALE GENOMIC DNA]</scope>
    <source>
        <strain evidence="5">ATCC 64411 / 73-15</strain>
    </source>
</reference>
<gene>
    <name evidence="3" type="ORF">MAPG_10787</name>
</gene>
<keyword evidence="2" id="KW-0472">Membrane</keyword>
<dbReference type="AlphaFoldDB" id="A0A0C4EDI7"/>
<feature type="compositionally biased region" description="Basic residues" evidence="1">
    <location>
        <begin position="346"/>
        <end position="355"/>
    </location>
</feature>
<feature type="transmembrane region" description="Helical" evidence="2">
    <location>
        <begin position="58"/>
        <end position="78"/>
    </location>
</feature>
<proteinExistence type="predicted"/>
<reference evidence="3" key="3">
    <citation type="submission" date="2011-03" db="EMBL/GenBank/DDBJ databases">
        <title>Annotation of Magnaporthe poae ATCC 64411.</title>
        <authorList>
            <person name="Ma L.-J."/>
            <person name="Dead R."/>
            <person name="Young S.K."/>
            <person name="Zeng Q."/>
            <person name="Gargeya S."/>
            <person name="Fitzgerald M."/>
            <person name="Haas B."/>
            <person name="Abouelleil A."/>
            <person name="Alvarado L."/>
            <person name="Arachchi H.M."/>
            <person name="Berlin A."/>
            <person name="Brown A."/>
            <person name="Chapman S.B."/>
            <person name="Chen Z."/>
            <person name="Dunbar C."/>
            <person name="Freedman E."/>
            <person name="Gearin G."/>
            <person name="Gellesch M."/>
            <person name="Goldberg J."/>
            <person name="Griggs A."/>
            <person name="Gujja S."/>
            <person name="Heiman D."/>
            <person name="Howarth C."/>
            <person name="Larson L."/>
            <person name="Lui A."/>
            <person name="MacDonald P.J.P."/>
            <person name="Mehta T."/>
            <person name="Montmayeur A."/>
            <person name="Murphy C."/>
            <person name="Neiman D."/>
            <person name="Pearson M."/>
            <person name="Priest M."/>
            <person name="Roberts A."/>
            <person name="Saif S."/>
            <person name="Shea T."/>
            <person name="Shenoy N."/>
            <person name="Sisk P."/>
            <person name="Stolte C."/>
            <person name="Sykes S."/>
            <person name="Yandava C."/>
            <person name="Wortman J."/>
            <person name="Nusbaum C."/>
            <person name="Birren B."/>
        </authorList>
    </citation>
    <scope>NUCLEOTIDE SEQUENCE</scope>
    <source>
        <strain evidence="3">ATCC 64411</strain>
    </source>
</reference>
<sequence length="511" mass="55378">MAPKTGRNVCVTAADGQTGSLIAELILTNEDFASKVDSVPWFRARERPVPGKQVQTSIRYSVAVALPLLIGLLLRLLLWGTCSSASDGASNLCFWAWEMTREGASLGSFGVEYPSSLSVAVSVTAADGGMESVDVDVADGVLYYTGKRGEVPTGITLRPPGHPPARSRLAPDLHTPQSCRRTSEGPRPTGRAGLLSVDSSRVWGLIQGFTPQTEDGVVPDGFEAPDLALLSMLEADIPTRAEGVHHVVPGNHGRPPLADGAAARQGGPRQRTRAKPSPRSFRFSKHENETVRLVGETAQQDDELQLVATTLVQRERFDLGYNNNSGSSGPDRPRRAPKLWASKHSAPPRRSRSPRASRFLAGQALQGLATCCAMLLKYWAEREGDIEELSNRFQLWEHAVEPEGLYEALDYAPPYRSAKQQQDLGRAYLRGASEKRISSPADSELRVLVGPMRKFGSHGTGRRTPTSFCAGFRSRGYRSPPAPIASVLTLAVQRPLELLIDSLANGACRRS</sequence>
<dbReference type="VEuPathDB" id="FungiDB:MAPG_10787"/>
<organism evidence="4 5">
    <name type="scientific">Magnaporthiopsis poae (strain ATCC 64411 / 73-15)</name>
    <name type="common">Kentucky bluegrass fungus</name>
    <name type="synonym">Magnaporthe poae</name>
    <dbReference type="NCBI Taxonomy" id="644358"/>
    <lineage>
        <taxon>Eukaryota</taxon>
        <taxon>Fungi</taxon>
        <taxon>Dikarya</taxon>
        <taxon>Ascomycota</taxon>
        <taxon>Pezizomycotina</taxon>
        <taxon>Sordariomycetes</taxon>
        <taxon>Sordariomycetidae</taxon>
        <taxon>Magnaporthales</taxon>
        <taxon>Magnaporthaceae</taxon>
        <taxon>Magnaporthiopsis</taxon>
    </lineage>
</organism>
<evidence type="ECO:0000313" key="3">
    <source>
        <dbReference type="EMBL" id="KLU91838.1"/>
    </source>
</evidence>
<name>A0A0C4EDI7_MAGP6</name>
<evidence type="ECO:0000256" key="2">
    <source>
        <dbReference type="SAM" id="Phobius"/>
    </source>
</evidence>
<accession>A0A0C4EDI7</accession>
<protein>
    <submittedName>
        <fullName evidence="3 4">Uncharacterized protein</fullName>
    </submittedName>
</protein>
<feature type="region of interest" description="Disordered" evidence="1">
    <location>
        <begin position="153"/>
        <end position="194"/>
    </location>
</feature>
<dbReference type="Proteomes" id="UP000011715">
    <property type="component" value="Unassembled WGS sequence"/>
</dbReference>
<evidence type="ECO:0000313" key="5">
    <source>
        <dbReference type="Proteomes" id="UP000011715"/>
    </source>
</evidence>
<evidence type="ECO:0000256" key="1">
    <source>
        <dbReference type="SAM" id="MobiDB-lite"/>
    </source>
</evidence>
<feature type="region of interest" description="Disordered" evidence="1">
    <location>
        <begin position="318"/>
        <end position="355"/>
    </location>
</feature>
<dbReference type="EMBL" id="GL876978">
    <property type="protein sequence ID" value="KLU91838.1"/>
    <property type="molecule type" value="Genomic_DNA"/>
</dbReference>
<dbReference type="EnsemblFungi" id="MAPG_10787T0">
    <property type="protein sequence ID" value="MAPG_10787T0"/>
    <property type="gene ID" value="MAPG_10787"/>
</dbReference>
<evidence type="ECO:0000313" key="4">
    <source>
        <dbReference type="EnsemblFungi" id="MAPG_10787T0"/>
    </source>
</evidence>
<reference evidence="3" key="1">
    <citation type="submission" date="2010-05" db="EMBL/GenBank/DDBJ databases">
        <title>The Genome Sequence of Magnaporthe poae strain ATCC 64411.</title>
        <authorList>
            <consortium name="The Broad Institute Genome Sequencing Platform"/>
            <consortium name="Broad Institute Genome Sequencing Center for Infectious Disease"/>
            <person name="Ma L.-J."/>
            <person name="Dead R."/>
            <person name="Young S."/>
            <person name="Zeng Q."/>
            <person name="Koehrsen M."/>
            <person name="Alvarado L."/>
            <person name="Berlin A."/>
            <person name="Chapman S.B."/>
            <person name="Chen Z."/>
            <person name="Freedman E."/>
            <person name="Gellesch M."/>
            <person name="Goldberg J."/>
            <person name="Griggs A."/>
            <person name="Gujja S."/>
            <person name="Heilman E.R."/>
            <person name="Heiman D."/>
            <person name="Hepburn T."/>
            <person name="Howarth C."/>
            <person name="Jen D."/>
            <person name="Larson L."/>
            <person name="Mehta T."/>
            <person name="Neiman D."/>
            <person name="Pearson M."/>
            <person name="Roberts A."/>
            <person name="Saif S."/>
            <person name="Shea T."/>
            <person name="Shenoy N."/>
            <person name="Sisk P."/>
            <person name="Stolte C."/>
            <person name="Sykes S."/>
            <person name="Walk T."/>
            <person name="White J."/>
            <person name="Yandava C."/>
            <person name="Haas B."/>
            <person name="Nusbaum C."/>
            <person name="Birren B."/>
        </authorList>
    </citation>
    <scope>NUCLEOTIDE SEQUENCE</scope>
    <source>
        <strain evidence="3">ATCC 64411</strain>
    </source>
</reference>